<evidence type="ECO:0000313" key="2">
    <source>
        <dbReference type="EMBL" id="KXB04617.1"/>
    </source>
</evidence>
<name>A0A133VDY5_9EURY</name>
<organism evidence="2 3">
    <name type="scientific">candidate division MSBL1 archaeon SCGC-AAA382A13</name>
    <dbReference type="NCBI Taxonomy" id="1698279"/>
    <lineage>
        <taxon>Archaea</taxon>
        <taxon>Methanobacteriati</taxon>
        <taxon>Methanobacteriota</taxon>
        <taxon>candidate division MSBL1</taxon>
    </lineage>
</organism>
<accession>A0A133VDY5</accession>
<sequence length="197" mass="22334">MNKMKKENRGIGASQQLVVVAIIVAVIGVGVFFIIEEYPRQSEEGQKNFLTFKNEKYDFSVSYPSNWTMDNMEYTGRAYVMLNENTTEGNSNARVQIIAGRLDYPSLDNLKNTISNQIENNENLESGGIKEIDVDGANAIDIAYEQTTSNGIGQGRMIFFKRDNLDYAISAYVDENHYEQFKTDIESIVDKFSFISE</sequence>
<keyword evidence="1" id="KW-1133">Transmembrane helix</keyword>
<evidence type="ECO:0000256" key="1">
    <source>
        <dbReference type="SAM" id="Phobius"/>
    </source>
</evidence>
<evidence type="ECO:0000313" key="3">
    <source>
        <dbReference type="Proteomes" id="UP000070311"/>
    </source>
</evidence>
<keyword evidence="1" id="KW-0812">Transmembrane</keyword>
<proteinExistence type="predicted"/>
<keyword evidence="1" id="KW-0472">Membrane</keyword>
<dbReference type="Pfam" id="PF18933">
    <property type="entry name" value="PsbP_2"/>
    <property type="match status" value="1"/>
</dbReference>
<evidence type="ECO:0008006" key="4">
    <source>
        <dbReference type="Google" id="ProtNLM"/>
    </source>
</evidence>
<dbReference type="AlphaFoldDB" id="A0A133VDY5"/>
<dbReference type="Gene3D" id="3.40.1000.10">
    <property type="entry name" value="Mog1/PsbP, alpha/beta/alpha sandwich"/>
    <property type="match status" value="1"/>
</dbReference>
<comment type="caution">
    <text evidence="2">The sequence shown here is derived from an EMBL/GenBank/DDBJ whole genome shotgun (WGS) entry which is preliminary data.</text>
</comment>
<feature type="transmembrane region" description="Helical" evidence="1">
    <location>
        <begin position="12"/>
        <end position="35"/>
    </location>
</feature>
<dbReference type="EMBL" id="LHYD01000051">
    <property type="protein sequence ID" value="KXB04617.1"/>
    <property type="molecule type" value="Genomic_DNA"/>
</dbReference>
<protein>
    <recommendedName>
        <fullName evidence="4">PsbP C-terminal domain-containing protein</fullName>
    </recommendedName>
</protein>
<dbReference type="Proteomes" id="UP000070311">
    <property type="component" value="Unassembled WGS sequence"/>
</dbReference>
<reference evidence="2 3" key="1">
    <citation type="journal article" date="2016" name="Sci. Rep.">
        <title>Metabolic traits of an uncultured archaeal lineage -MSBL1- from brine pools of the Red Sea.</title>
        <authorList>
            <person name="Mwirichia R."/>
            <person name="Alam I."/>
            <person name="Rashid M."/>
            <person name="Vinu M."/>
            <person name="Ba-Alawi W."/>
            <person name="Anthony Kamau A."/>
            <person name="Kamanda Ngugi D."/>
            <person name="Goker M."/>
            <person name="Klenk H.P."/>
            <person name="Bajic V."/>
            <person name="Stingl U."/>
        </authorList>
    </citation>
    <scope>NUCLEOTIDE SEQUENCE [LARGE SCALE GENOMIC DNA]</scope>
    <source>
        <strain evidence="2">SCGC-AAA382A13</strain>
    </source>
</reference>
<gene>
    <name evidence="2" type="ORF">AKJ50_02215</name>
</gene>
<keyword evidence="3" id="KW-1185">Reference proteome</keyword>